<dbReference type="EMBL" id="BMXY01000002">
    <property type="protein sequence ID" value="GGZ66096.1"/>
    <property type="molecule type" value="Genomic_DNA"/>
</dbReference>
<proteinExistence type="predicted"/>
<gene>
    <name evidence="1" type="ORF">GCM10008101_20250</name>
</gene>
<accession>A0ABQ3C3F9</accession>
<keyword evidence="2" id="KW-1185">Reference proteome</keyword>
<dbReference type="Proteomes" id="UP000643403">
    <property type="component" value="Unassembled WGS sequence"/>
</dbReference>
<reference evidence="2" key="1">
    <citation type="journal article" date="2019" name="Int. J. Syst. Evol. Microbiol.">
        <title>The Global Catalogue of Microorganisms (GCM) 10K type strain sequencing project: providing services to taxonomists for standard genome sequencing and annotation.</title>
        <authorList>
            <consortium name="The Broad Institute Genomics Platform"/>
            <consortium name="The Broad Institute Genome Sequencing Center for Infectious Disease"/>
            <person name="Wu L."/>
            <person name="Ma J."/>
        </authorList>
    </citation>
    <scope>NUCLEOTIDE SEQUENCE [LARGE SCALE GENOMIC DNA]</scope>
    <source>
        <strain evidence="2">KCTC 22558</strain>
    </source>
</reference>
<evidence type="ECO:0000313" key="2">
    <source>
        <dbReference type="Proteomes" id="UP000643403"/>
    </source>
</evidence>
<sequence>MRVGMHRNKGATPARMSPAVMSAFMIFATALTLSLAAALSFLVCDAIRCEARDELARMRRRSRVLRLPTVISRNYVGVDRRRAPRAVEALERRAA</sequence>
<evidence type="ECO:0000313" key="1">
    <source>
        <dbReference type="EMBL" id="GGZ66096.1"/>
    </source>
</evidence>
<comment type="caution">
    <text evidence="1">The sequence shown here is derived from an EMBL/GenBank/DDBJ whole genome shotgun (WGS) entry which is preliminary data.</text>
</comment>
<name>A0ABQ3C3F9_9GAMM</name>
<organism evidence="1 2">
    <name type="scientific">Cognatilysobacter xinjiangensis</name>
    <dbReference type="NCBI Taxonomy" id="546892"/>
    <lineage>
        <taxon>Bacteria</taxon>
        <taxon>Pseudomonadati</taxon>
        <taxon>Pseudomonadota</taxon>
        <taxon>Gammaproteobacteria</taxon>
        <taxon>Lysobacterales</taxon>
        <taxon>Lysobacteraceae</taxon>
        <taxon>Cognatilysobacter</taxon>
    </lineage>
</organism>
<protein>
    <submittedName>
        <fullName evidence="1">Uncharacterized protein</fullName>
    </submittedName>
</protein>